<evidence type="ECO:0000313" key="2">
    <source>
        <dbReference type="Proteomes" id="UP000094056"/>
    </source>
</evidence>
<protein>
    <submittedName>
        <fullName evidence="1">Nickel uptake substrate-specific transmembrane region</fullName>
    </submittedName>
</protein>
<keyword evidence="1" id="KW-0472">Membrane</keyword>
<comment type="caution">
    <text evidence="1">The sequence shown here is derived from an EMBL/GenBank/DDBJ whole genome shotgun (WGS) entry which is preliminary data.</text>
</comment>
<organism evidence="1 2">
    <name type="scientific">Candidatus Scalindua rubra</name>
    <dbReference type="NCBI Taxonomy" id="1872076"/>
    <lineage>
        <taxon>Bacteria</taxon>
        <taxon>Pseudomonadati</taxon>
        <taxon>Planctomycetota</taxon>
        <taxon>Candidatus Brocadiia</taxon>
        <taxon>Candidatus Brocadiales</taxon>
        <taxon>Candidatus Scalinduaceae</taxon>
        <taxon>Candidatus Scalindua</taxon>
    </lineage>
</organism>
<dbReference type="PATRIC" id="fig|1872076.5.peg.2076"/>
<dbReference type="Proteomes" id="UP000094056">
    <property type="component" value="Unassembled WGS sequence"/>
</dbReference>
<proteinExistence type="predicted"/>
<keyword evidence="1" id="KW-0812">Transmembrane</keyword>
<gene>
    <name evidence="1" type="ORF">SCARUB_01774</name>
</gene>
<dbReference type="EMBL" id="MAYW01000038">
    <property type="protein sequence ID" value="ODS33075.1"/>
    <property type="molecule type" value="Genomic_DNA"/>
</dbReference>
<dbReference type="InterPro" id="IPR019613">
    <property type="entry name" value="DUF4198"/>
</dbReference>
<dbReference type="Pfam" id="PF10670">
    <property type="entry name" value="DUF4198"/>
    <property type="match status" value="1"/>
</dbReference>
<reference evidence="1 2" key="1">
    <citation type="submission" date="2016-07" db="EMBL/GenBank/DDBJ databases">
        <title>Draft genome of Scalindua rubra, obtained from a brine-seawater interface in the Red Sea, sheds light on salt adaptation in anammox bacteria.</title>
        <authorList>
            <person name="Speth D.R."/>
            <person name="Lagkouvardos I."/>
            <person name="Wang Y."/>
            <person name="Qian P.-Y."/>
            <person name="Dutilh B.E."/>
            <person name="Jetten M.S."/>
        </authorList>
    </citation>
    <scope>NUCLEOTIDE SEQUENCE [LARGE SCALE GENOMIC DNA]</scope>
    <source>
        <strain evidence="1">BSI-1</strain>
    </source>
</reference>
<sequence length="254" mass="28533">MLSIKKVNVLKGLRVFMFYGMLAALLSMLTEVQAHTLWVNATDFTPALSERSKSTNIFLGWGHDFPVQDFLKTSDMKDYYFVTPEGGKKDLTPMAQEGFLETKMEYTKEGSHLVIANKKAYTRGKVTRIAFAKAIINVDQSTGDVSKPVGQELEIVPLKNPGLLRMGEYVPVKVLFNGEPLPYAEVLATYAGFSTDRASAYVVHADKEGIAKIRLIKDGDWKIELKHEIPDTQKETDPESETLRYISSLTFEVR</sequence>
<name>A0A1E3XBR7_9BACT</name>
<evidence type="ECO:0000313" key="1">
    <source>
        <dbReference type="EMBL" id="ODS33075.1"/>
    </source>
</evidence>
<accession>A0A1E3XBR7</accession>
<dbReference type="AlphaFoldDB" id="A0A1E3XBR7"/>